<sequence length="84" mass="9551">MPKDLLEELADSLHCTYLSDLRRADLRAFLPEAVARVSAHTYPLREWNDAVAYLFGEDVEPFDDSEQAKAFLQRPSSPPPKTQC</sequence>
<keyword evidence="4" id="KW-1185">Reference proteome</keyword>
<dbReference type="AlphaFoldDB" id="A0AAQ1MB40"/>
<proteinExistence type="predicted"/>
<evidence type="ECO:0000313" key="4">
    <source>
        <dbReference type="Proteomes" id="UP000474718"/>
    </source>
</evidence>
<reference evidence="2" key="1">
    <citation type="submission" date="2016-11" db="EMBL/GenBank/DDBJ databases">
        <authorList>
            <person name="Varghese N."/>
            <person name="Submissions S."/>
        </authorList>
    </citation>
    <scope>NUCLEOTIDE SEQUENCE</scope>
    <source>
        <strain evidence="2">DSM 4029</strain>
    </source>
</reference>
<accession>A0AAQ1MB40</accession>
<dbReference type="RefSeq" id="WP_021659378.1">
    <property type="nucleotide sequence ID" value="NZ_FQVY01000001.1"/>
</dbReference>
<gene>
    <name evidence="1" type="ORF">GT747_02115</name>
    <name evidence="2" type="ORF">SAMN05444424_0218</name>
</gene>
<evidence type="ECO:0000313" key="2">
    <source>
        <dbReference type="EMBL" id="SHF65571.1"/>
    </source>
</evidence>
<dbReference type="EMBL" id="FQVY01000001">
    <property type="protein sequence ID" value="SHF65571.1"/>
    <property type="molecule type" value="Genomic_DNA"/>
</dbReference>
<dbReference type="Proteomes" id="UP000184089">
    <property type="component" value="Unassembled WGS sequence"/>
</dbReference>
<reference evidence="3" key="2">
    <citation type="submission" date="2016-11" db="EMBL/GenBank/DDBJ databases">
        <authorList>
            <person name="Jaros S."/>
            <person name="Januszkiewicz K."/>
            <person name="Wedrychowicz H."/>
        </authorList>
    </citation>
    <scope>NUCLEOTIDE SEQUENCE [LARGE SCALE GENOMIC DNA]</scope>
    <source>
        <strain evidence="3">DSM 4029</strain>
    </source>
</reference>
<dbReference type="EMBL" id="WWVX01000001">
    <property type="protein sequence ID" value="MZL68571.1"/>
    <property type="molecule type" value="Genomic_DNA"/>
</dbReference>
<name>A0AAQ1MB40_9FIRM</name>
<reference evidence="1 4" key="3">
    <citation type="journal article" date="2019" name="Nat. Med.">
        <title>A library of human gut bacterial isolates paired with longitudinal multiomics data enables mechanistic microbiome research.</title>
        <authorList>
            <person name="Poyet M."/>
            <person name="Groussin M."/>
            <person name="Gibbons S.M."/>
            <person name="Avila-Pacheco J."/>
            <person name="Jiang X."/>
            <person name="Kearney S.M."/>
            <person name="Perrotta A.R."/>
            <person name="Berdy B."/>
            <person name="Zhao S."/>
            <person name="Lieberman T.D."/>
            <person name="Swanson P.K."/>
            <person name="Smith M."/>
            <person name="Roesemann S."/>
            <person name="Alexander J.E."/>
            <person name="Rich S.A."/>
            <person name="Livny J."/>
            <person name="Vlamakis H."/>
            <person name="Clish C."/>
            <person name="Bullock K."/>
            <person name="Deik A."/>
            <person name="Scott J."/>
            <person name="Pierce K.A."/>
            <person name="Xavier R.J."/>
            <person name="Alm E.J."/>
        </authorList>
    </citation>
    <scope>NUCLEOTIDE SEQUENCE [LARGE SCALE GENOMIC DNA]</scope>
    <source>
        <strain evidence="1 4">BIOML-A2</strain>
    </source>
</reference>
<dbReference type="Proteomes" id="UP000474718">
    <property type="component" value="Unassembled WGS sequence"/>
</dbReference>
<evidence type="ECO:0000313" key="3">
    <source>
        <dbReference type="Proteomes" id="UP000184089"/>
    </source>
</evidence>
<protein>
    <submittedName>
        <fullName evidence="2">Uncharacterized protein</fullName>
    </submittedName>
</protein>
<evidence type="ECO:0000313" key="1">
    <source>
        <dbReference type="EMBL" id="MZL68571.1"/>
    </source>
</evidence>
<comment type="caution">
    <text evidence="2">The sequence shown here is derived from an EMBL/GenBank/DDBJ whole genome shotgun (WGS) entry which is preliminary data.</text>
</comment>
<organism evidence="2 3">
    <name type="scientific">Bittarella massiliensis</name>
    <name type="common">ex Durand et al. 2017</name>
    <dbReference type="NCBI Taxonomy" id="1720313"/>
    <lineage>
        <taxon>Bacteria</taxon>
        <taxon>Bacillati</taxon>
        <taxon>Bacillota</taxon>
        <taxon>Clostridia</taxon>
        <taxon>Eubacteriales</taxon>
        <taxon>Oscillospiraceae</taxon>
        <taxon>Bittarella (ex Durand et al. 2017)</taxon>
    </lineage>
</organism>